<dbReference type="InterPro" id="IPR006145">
    <property type="entry name" value="PsdUridine_synth_RsuA/RluA"/>
</dbReference>
<sequence>MSWKTYTVKEPTKLTVSKYVKEHFSLSSRDIQMLFRKKRVKVNGRVAHSQRLLKKGDVLTLELPQDRDYGVETENGPLTVLFEDEHTLVVDKPPFMLVHPAGQTKSSTLSNYVAGYYAKKGVVHKMRPVHRLDRDTSGCILFGKTKTAQQYYADELKAGRIDRIYTGLVEGQIDTSGIVDAPIGVDPVFDNRRIIDEFGQPAQTEYTVLGYEENHTLLRFKLFTGRTHQIRVHMAYMGHPIVGDAMYGTRTKPYTRQCLHATELTFVPYGRNEAVTIFSDVPENFGRE</sequence>
<dbReference type="PANTHER" id="PTHR21600">
    <property type="entry name" value="MITOCHONDRIAL RNA PSEUDOURIDINE SYNTHASE"/>
    <property type="match status" value="1"/>
</dbReference>
<dbReference type="Proteomes" id="UP000214973">
    <property type="component" value="Chromosome 1"/>
</dbReference>
<dbReference type="PROSITE" id="PS50889">
    <property type="entry name" value="S4"/>
    <property type="match status" value="1"/>
</dbReference>
<dbReference type="InterPro" id="IPR050188">
    <property type="entry name" value="RluA_PseudoU_synthase"/>
</dbReference>
<dbReference type="EMBL" id="LT906470">
    <property type="protein sequence ID" value="SNV74608.1"/>
    <property type="molecule type" value="Genomic_DNA"/>
</dbReference>
<organism evidence="7 8">
    <name type="scientific">Veillonella rodentium</name>
    <dbReference type="NCBI Taxonomy" id="248315"/>
    <lineage>
        <taxon>Bacteria</taxon>
        <taxon>Bacillati</taxon>
        <taxon>Bacillota</taxon>
        <taxon>Negativicutes</taxon>
        <taxon>Veillonellales</taxon>
        <taxon>Veillonellaceae</taxon>
        <taxon>Veillonella</taxon>
    </lineage>
</organism>
<accession>A0A239ZV19</accession>
<evidence type="ECO:0000259" key="6">
    <source>
        <dbReference type="Pfam" id="PF00849"/>
    </source>
</evidence>
<keyword evidence="8" id="KW-1185">Reference proteome</keyword>
<dbReference type="GO" id="GO:0003723">
    <property type="term" value="F:RNA binding"/>
    <property type="evidence" value="ECO:0007669"/>
    <property type="project" value="UniProtKB-KW"/>
</dbReference>
<dbReference type="SUPFAM" id="SSF55120">
    <property type="entry name" value="Pseudouridine synthase"/>
    <property type="match status" value="1"/>
</dbReference>
<dbReference type="AlphaFoldDB" id="A0A239ZV19"/>
<comment type="similarity">
    <text evidence="2 5">Belongs to the pseudouridine synthase RluA family.</text>
</comment>
<dbReference type="RefSeq" id="WP_095066528.1">
    <property type="nucleotide sequence ID" value="NZ_LT906470.1"/>
</dbReference>
<dbReference type="GO" id="GO:0140098">
    <property type="term" value="F:catalytic activity, acting on RNA"/>
    <property type="evidence" value="ECO:0007669"/>
    <property type="project" value="UniProtKB-ARBA"/>
</dbReference>
<keyword evidence="5 7" id="KW-0413">Isomerase</keyword>
<dbReference type="CDD" id="cd02869">
    <property type="entry name" value="PseudoU_synth_RluA_like"/>
    <property type="match status" value="1"/>
</dbReference>
<reference evidence="7 8" key="1">
    <citation type="submission" date="2017-06" db="EMBL/GenBank/DDBJ databases">
        <authorList>
            <consortium name="Pathogen Informatics"/>
        </authorList>
    </citation>
    <scope>NUCLEOTIDE SEQUENCE [LARGE SCALE GENOMIC DNA]</scope>
    <source>
        <strain evidence="7 8">NCTC12018</strain>
    </source>
</reference>
<evidence type="ECO:0000256" key="4">
    <source>
        <dbReference type="PROSITE-ProRule" id="PRU00182"/>
    </source>
</evidence>
<dbReference type="KEGG" id="vrm:44547418_01734"/>
<feature type="domain" description="Pseudouridine synthase RsuA/RluA-like" evidence="6">
    <location>
        <begin position="86"/>
        <end position="235"/>
    </location>
</feature>
<gene>
    <name evidence="7" type="primary">rluD_3</name>
    <name evidence="7" type="ORF">SAMEA44547418_01734</name>
</gene>
<evidence type="ECO:0000256" key="3">
    <source>
        <dbReference type="PIRSR" id="PIRSR606225-1"/>
    </source>
</evidence>
<name>A0A239ZV19_9FIRM</name>
<keyword evidence="4" id="KW-0694">RNA-binding</keyword>
<protein>
    <recommendedName>
        <fullName evidence="5">Pseudouridine synthase</fullName>
        <ecNumber evidence="5">5.4.99.-</ecNumber>
    </recommendedName>
</protein>
<dbReference type="PROSITE" id="PS01129">
    <property type="entry name" value="PSI_RLU"/>
    <property type="match status" value="1"/>
</dbReference>
<dbReference type="EC" id="5.4.99.-" evidence="5"/>
<dbReference type="GO" id="GO:0009982">
    <property type="term" value="F:pseudouridine synthase activity"/>
    <property type="evidence" value="ECO:0007669"/>
    <property type="project" value="InterPro"/>
</dbReference>
<evidence type="ECO:0000256" key="5">
    <source>
        <dbReference type="RuleBase" id="RU362028"/>
    </source>
</evidence>
<comment type="function">
    <text evidence="5">Responsible for synthesis of pseudouridine from uracil.</text>
</comment>
<dbReference type="Pfam" id="PF00849">
    <property type="entry name" value="PseudoU_synth_2"/>
    <property type="match status" value="1"/>
</dbReference>
<dbReference type="CDD" id="cd00165">
    <property type="entry name" value="S4"/>
    <property type="match status" value="1"/>
</dbReference>
<evidence type="ECO:0000313" key="7">
    <source>
        <dbReference type="EMBL" id="SNV74608.1"/>
    </source>
</evidence>
<comment type="catalytic activity">
    <reaction evidence="1 5">
        <text>a uridine in RNA = a pseudouridine in RNA</text>
        <dbReference type="Rhea" id="RHEA:48348"/>
        <dbReference type="Rhea" id="RHEA-COMP:12068"/>
        <dbReference type="Rhea" id="RHEA-COMP:12069"/>
        <dbReference type="ChEBI" id="CHEBI:65314"/>
        <dbReference type="ChEBI" id="CHEBI:65315"/>
    </reaction>
</comment>
<dbReference type="PANTHER" id="PTHR21600:SF87">
    <property type="entry name" value="RNA PSEUDOURIDYLATE SYNTHASE DOMAIN-CONTAINING PROTEIN 1"/>
    <property type="match status" value="1"/>
</dbReference>
<dbReference type="Gene3D" id="3.30.2350.10">
    <property type="entry name" value="Pseudouridine synthase"/>
    <property type="match status" value="1"/>
</dbReference>
<evidence type="ECO:0000256" key="2">
    <source>
        <dbReference type="ARBA" id="ARBA00010876"/>
    </source>
</evidence>
<dbReference type="GO" id="GO:0000455">
    <property type="term" value="P:enzyme-directed rRNA pseudouridine synthesis"/>
    <property type="evidence" value="ECO:0007669"/>
    <property type="project" value="TreeGrafter"/>
</dbReference>
<feature type="active site" evidence="3">
    <location>
        <position position="133"/>
    </location>
</feature>
<dbReference type="InterPro" id="IPR006224">
    <property type="entry name" value="PsdUridine_synth_RluA-like_CS"/>
</dbReference>
<evidence type="ECO:0000256" key="1">
    <source>
        <dbReference type="ARBA" id="ARBA00000073"/>
    </source>
</evidence>
<dbReference type="NCBIfam" id="TIGR00005">
    <property type="entry name" value="rluA_subfam"/>
    <property type="match status" value="1"/>
</dbReference>
<evidence type="ECO:0000313" key="8">
    <source>
        <dbReference type="Proteomes" id="UP000214973"/>
    </source>
</evidence>
<dbReference type="InterPro" id="IPR006225">
    <property type="entry name" value="PsdUridine_synth_RluC/D"/>
</dbReference>
<proteinExistence type="inferred from homology"/>
<dbReference type="InterPro" id="IPR020103">
    <property type="entry name" value="PsdUridine_synth_cat_dom_sf"/>
</dbReference>